<organism evidence="3 4">
    <name type="scientific">Luteolibacter pohnpeiensis</name>
    <dbReference type="NCBI Taxonomy" id="454153"/>
    <lineage>
        <taxon>Bacteria</taxon>
        <taxon>Pseudomonadati</taxon>
        <taxon>Verrucomicrobiota</taxon>
        <taxon>Verrucomicrobiia</taxon>
        <taxon>Verrucomicrobiales</taxon>
        <taxon>Verrucomicrobiaceae</taxon>
        <taxon>Luteolibacter</taxon>
    </lineage>
</organism>
<dbReference type="InterPro" id="IPR013098">
    <property type="entry name" value="Ig_I-set"/>
</dbReference>
<name>A0A934SAM9_9BACT</name>
<dbReference type="Pfam" id="PF07679">
    <property type="entry name" value="I-set"/>
    <property type="match status" value="1"/>
</dbReference>
<comment type="caution">
    <text evidence="3">The sequence shown here is derived from an EMBL/GenBank/DDBJ whole genome shotgun (WGS) entry which is preliminary data.</text>
</comment>
<feature type="region of interest" description="Disordered" evidence="1">
    <location>
        <begin position="369"/>
        <end position="400"/>
    </location>
</feature>
<sequence>MRLLNFAPRVVRTFLLLVSISLPCHAGQKVLFIGNSFTFGHGGTASVPKIFERMAIAGGDGEPLVKMSAVGGKNFEFHENDQGTRAAIGSEPWDYVILQNYSTEPTHLGNLDKHLEFGRALYERVISNRADTEVILYETWARSAKHPLISGISMPDSFASTTEMQDELRAGYRSLAEALNKDHPENPPVLVAPAGDAWLNVGGMLAETNPQFSHLHDIDEYHGNDNGYFLSAAVFYATIYGKSPTGLHLNPAVLSLGLNLTVNPYDLEQAAWETVTGTMKVGFQSQPVSISVGEHQSAKFQVEVRGSQPIEVQWMKDGEPIEGATALTYELPNAPATMNGALFSVRVSNAISSAVSNTATLQVMAMATDAASDATPASTTASPSKAENPAADGPHEQGNE</sequence>
<dbReference type="Proteomes" id="UP000603141">
    <property type="component" value="Unassembled WGS sequence"/>
</dbReference>
<dbReference type="Gene3D" id="2.60.40.10">
    <property type="entry name" value="Immunoglobulins"/>
    <property type="match status" value="1"/>
</dbReference>
<dbReference type="InterPro" id="IPR013783">
    <property type="entry name" value="Ig-like_fold"/>
</dbReference>
<dbReference type="CDD" id="cd00229">
    <property type="entry name" value="SGNH_hydrolase"/>
    <property type="match status" value="1"/>
</dbReference>
<dbReference type="InterPro" id="IPR036514">
    <property type="entry name" value="SGNH_hydro_sf"/>
</dbReference>
<proteinExistence type="predicted"/>
<keyword evidence="4" id="KW-1185">Reference proteome</keyword>
<dbReference type="EMBL" id="JAENIJ010000031">
    <property type="protein sequence ID" value="MBK1883981.1"/>
    <property type="molecule type" value="Genomic_DNA"/>
</dbReference>
<evidence type="ECO:0000313" key="4">
    <source>
        <dbReference type="Proteomes" id="UP000603141"/>
    </source>
</evidence>
<dbReference type="AlphaFoldDB" id="A0A934SAM9"/>
<dbReference type="RefSeq" id="WP_200272709.1">
    <property type="nucleotide sequence ID" value="NZ_JAENIJ010000031.1"/>
</dbReference>
<evidence type="ECO:0000313" key="3">
    <source>
        <dbReference type="EMBL" id="MBK1883981.1"/>
    </source>
</evidence>
<feature type="compositionally biased region" description="Low complexity" evidence="1">
    <location>
        <begin position="369"/>
        <end position="384"/>
    </location>
</feature>
<accession>A0A934SAM9</accession>
<dbReference type="GO" id="GO:0016788">
    <property type="term" value="F:hydrolase activity, acting on ester bonds"/>
    <property type="evidence" value="ECO:0007669"/>
    <property type="project" value="UniProtKB-ARBA"/>
</dbReference>
<protein>
    <recommendedName>
        <fullName evidence="2">Immunoglobulin I-set domain-containing protein</fullName>
    </recommendedName>
</protein>
<dbReference type="Gene3D" id="3.40.50.1110">
    <property type="entry name" value="SGNH hydrolase"/>
    <property type="match status" value="1"/>
</dbReference>
<dbReference type="SUPFAM" id="SSF48726">
    <property type="entry name" value="Immunoglobulin"/>
    <property type="match status" value="1"/>
</dbReference>
<feature type="domain" description="Immunoglobulin I-set" evidence="2">
    <location>
        <begin position="283"/>
        <end position="326"/>
    </location>
</feature>
<evidence type="ECO:0000256" key="1">
    <source>
        <dbReference type="SAM" id="MobiDB-lite"/>
    </source>
</evidence>
<gene>
    <name evidence="3" type="ORF">JIN85_16295</name>
</gene>
<dbReference type="SUPFAM" id="SSF52266">
    <property type="entry name" value="SGNH hydrolase"/>
    <property type="match status" value="1"/>
</dbReference>
<evidence type="ECO:0000259" key="2">
    <source>
        <dbReference type="Pfam" id="PF07679"/>
    </source>
</evidence>
<reference evidence="3" key="1">
    <citation type="submission" date="2021-01" db="EMBL/GenBank/DDBJ databases">
        <title>Modified the classification status of verrucomicrobia.</title>
        <authorList>
            <person name="Feng X."/>
        </authorList>
    </citation>
    <scope>NUCLEOTIDE SEQUENCE</scope>
    <source>
        <strain evidence="3">KCTC 22041</strain>
    </source>
</reference>
<dbReference type="InterPro" id="IPR036179">
    <property type="entry name" value="Ig-like_dom_sf"/>
</dbReference>